<feature type="signal peptide" evidence="5">
    <location>
        <begin position="1"/>
        <end position="23"/>
    </location>
</feature>
<dbReference type="Proteomes" id="UP000199474">
    <property type="component" value="Unassembled WGS sequence"/>
</dbReference>
<keyword evidence="4" id="KW-0812">Transmembrane</keyword>
<dbReference type="SUPFAM" id="SSF51011">
    <property type="entry name" value="Glycosyl hydrolase domain"/>
    <property type="match status" value="1"/>
</dbReference>
<keyword evidence="2" id="KW-0479">Metal-binding</keyword>
<dbReference type="InterPro" id="IPR006047">
    <property type="entry name" value="GH13_cat_dom"/>
</dbReference>
<reference evidence="8" key="1">
    <citation type="submission" date="2016-10" db="EMBL/GenBank/DDBJ databases">
        <authorList>
            <person name="Varghese N."/>
            <person name="Submissions S."/>
        </authorList>
    </citation>
    <scope>NUCLEOTIDE SEQUENCE [LARGE SCALE GENOMIC DNA]</scope>
    <source>
        <strain evidence="8">DSM 22530</strain>
    </source>
</reference>
<comment type="cofactor">
    <cofactor evidence="1">
        <name>Ca(2+)</name>
        <dbReference type="ChEBI" id="CHEBI:29108"/>
    </cofactor>
</comment>
<evidence type="ECO:0000259" key="6">
    <source>
        <dbReference type="SMART" id="SM00642"/>
    </source>
</evidence>
<gene>
    <name evidence="7" type="ORF">SAMN05216238_10158</name>
</gene>
<proteinExistence type="predicted"/>
<dbReference type="SMART" id="SM00642">
    <property type="entry name" value="Aamy"/>
    <property type="match status" value="1"/>
</dbReference>
<dbReference type="RefSeq" id="WP_090079843.1">
    <property type="nucleotide sequence ID" value="NZ_FOMR01000001.1"/>
</dbReference>
<evidence type="ECO:0000256" key="1">
    <source>
        <dbReference type="ARBA" id="ARBA00001913"/>
    </source>
</evidence>
<name>A0A1I1RU63_9BACI</name>
<evidence type="ECO:0000256" key="3">
    <source>
        <dbReference type="ARBA" id="ARBA00022729"/>
    </source>
</evidence>
<keyword evidence="4" id="KW-0472">Membrane</keyword>
<dbReference type="PANTHER" id="PTHR10357:SF215">
    <property type="entry name" value="ALPHA-AMYLASE 1"/>
    <property type="match status" value="1"/>
</dbReference>
<feature type="chain" id="PRO_5011692796" evidence="5">
    <location>
        <begin position="24"/>
        <end position="500"/>
    </location>
</feature>
<dbReference type="GO" id="GO:0005975">
    <property type="term" value="P:carbohydrate metabolic process"/>
    <property type="evidence" value="ECO:0007669"/>
    <property type="project" value="InterPro"/>
</dbReference>
<dbReference type="InterPro" id="IPR013780">
    <property type="entry name" value="Glyco_hydro_b"/>
</dbReference>
<organism evidence="7 8">
    <name type="scientific">Lentibacillus persicus</name>
    <dbReference type="NCBI Taxonomy" id="640948"/>
    <lineage>
        <taxon>Bacteria</taxon>
        <taxon>Bacillati</taxon>
        <taxon>Bacillota</taxon>
        <taxon>Bacilli</taxon>
        <taxon>Bacillales</taxon>
        <taxon>Bacillaceae</taxon>
        <taxon>Lentibacillus</taxon>
    </lineage>
</organism>
<dbReference type="EMBL" id="FOMR01000001">
    <property type="protein sequence ID" value="SFD37795.1"/>
    <property type="molecule type" value="Genomic_DNA"/>
</dbReference>
<dbReference type="Gene3D" id="2.60.40.1180">
    <property type="entry name" value="Golgi alpha-mannosidase II"/>
    <property type="match status" value="1"/>
</dbReference>
<keyword evidence="3 5" id="KW-0732">Signal</keyword>
<evidence type="ECO:0000256" key="5">
    <source>
        <dbReference type="SAM" id="SignalP"/>
    </source>
</evidence>
<dbReference type="OrthoDB" id="9805159at2"/>
<dbReference type="Gene3D" id="3.20.20.80">
    <property type="entry name" value="Glycosidases"/>
    <property type="match status" value="1"/>
</dbReference>
<dbReference type="STRING" id="640948.SAMN05216238_10158"/>
<dbReference type="AlphaFoldDB" id="A0A1I1RU63"/>
<evidence type="ECO:0000256" key="4">
    <source>
        <dbReference type="SAM" id="Phobius"/>
    </source>
</evidence>
<keyword evidence="4" id="KW-1133">Transmembrane helix</keyword>
<dbReference type="InterPro" id="IPR017853">
    <property type="entry name" value="GH"/>
</dbReference>
<dbReference type="SUPFAM" id="SSF51445">
    <property type="entry name" value="(Trans)glycosidases"/>
    <property type="match status" value="1"/>
</dbReference>
<protein>
    <submittedName>
        <fullName evidence="7">Alpha-amylase</fullName>
    </submittedName>
</protein>
<dbReference type="Pfam" id="PF22026">
    <property type="entry name" value="Alpha-amylase_C_2"/>
    <property type="match status" value="1"/>
</dbReference>
<dbReference type="Pfam" id="PF00128">
    <property type="entry name" value="Alpha-amylase"/>
    <property type="match status" value="1"/>
</dbReference>
<feature type="transmembrane region" description="Helical" evidence="4">
    <location>
        <begin position="466"/>
        <end position="489"/>
    </location>
</feature>
<evidence type="ECO:0000256" key="2">
    <source>
        <dbReference type="ARBA" id="ARBA00022723"/>
    </source>
</evidence>
<accession>A0A1I1RU63</accession>
<evidence type="ECO:0000313" key="8">
    <source>
        <dbReference type="Proteomes" id="UP000199474"/>
    </source>
</evidence>
<sequence>MKHLTMIIAGLMLGSFLTIPVSAAEETAAVNSEIYYDILVDRFNNGDPTLDKQVDLDDPLTYHGGDIQGVIDKLDHLKEYGYTTLVLSPIMQNASDGYHGYWIEDFYQVDEQYGTMGDLKKLVEEAHSRDMKVVLEFVTNYASETHPMTEDPAKSDWFKENNGSDTSFQWADKTVSLNQGNPEVRDFMKDVADYWIEEAGIDGYMFHAADQADTGFLNDLTTSLRENNPEFYLLGDVLEDESYNGNLTEKTAIQATENTELFQPVTNVFAEAGTPLTQIYENNQGHHSPESLNYVDTPYMERFTQKALENGRKPLTTWKLTLTYLYTAPGAPLIYQGTEIPMGGTDFPESQKLVEWNSADDDLEQFTNRIAALRSEFPALKYGDYELVGSSGAMSVFKRSYEGQSVYVAINNDTESQVIQVDTIEAGKQLDGLLGDNLARDNGEGVINIGLPRETSEVYVVEPETGINWVVVAPIAGIFLLFVAGVIYLSRKQKRREAEA</sequence>
<dbReference type="GO" id="GO:0046872">
    <property type="term" value="F:metal ion binding"/>
    <property type="evidence" value="ECO:0007669"/>
    <property type="project" value="UniProtKB-KW"/>
</dbReference>
<feature type="domain" description="Glycosyl hydrolase family 13 catalytic" evidence="6">
    <location>
        <begin position="37"/>
        <end position="374"/>
    </location>
</feature>
<dbReference type="InterPro" id="IPR054174">
    <property type="entry name" value="Alpha-amylase-like_C"/>
</dbReference>
<evidence type="ECO:0000313" key="7">
    <source>
        <dbReference type="EMBL" id="SFD37795.1"/>
    </source>
</evidence>
<dbReference type="PANTHER" id="PTHR10357">
    <property type="entry name" value="ALPHA-AMYLASE FAMILY MEMBER"/>
    <property type="match status" value="1"/>
</dbReference>
<keyword evidence="8" id="KW-1185">Reference proteome</keyword>